<dbReference type="AlphaFoldDB" id="A0AAQ3RLK4"/>
<evidence type="ECO:0000313" key="1">
    <source>
        <dbReference type="EMBL" id="WVY97422.1"/>
    </source>
</evidence>
<dbReference type="Proteomes" id="UP001374535">
    <property type="component" value="Chromosome 9"/>
</dbReference>
<proteinExistence type="predicted"/>
<keyword evidence="2" id="KW-1185">Reference proteome</keyword>
<name>A0AAQ3RLK4_VIGMU</name>
<protein>
    <submittedName>
        <fullName evidence="1">Uncharacterized protein</fullName>
    </submittedName>
</protein>
<gene>
    <name evidence="1" type="ORF">V8G54_029573</name>
</gene>
<sequence length="197" mass="21707">MESSRPSPDKFSQVETSEIVATFSTSALSSSRPSNAPKSFCSKSLYSFSSASILQSLNKVPEWFSVHMVNCPTVFPTKLSSESEFPEDTVSNGNSPEISAGMMELWLLKFRKRLSESLSTIVTSFGYKFSFVALLTTSSLNSLRPPPIVKLAKDSSTVSVPSPKLEDESIYKLLELLPRKYSDDISTLSITLSIFSF</sequence>
<accession>A0AAQ3RLK4</accession>
<dbReference type="EMBL" id="CP144692">
    <property type="protein sequence ID" value="WVY97422.1"/>
    <property type="molecule type" value="Genomic_DNA"/>
</dbReference>
<evidence type="ECO:0000313" key="2">
    <source>
        <dbReference type="Proteomes" id="UP001374535"/>
    </source>
</evidence>
<organism evidence="1 2">
    <name type="scientific">Vigna mungo</name>
    <name type="common">Black gram</name>
    <name type="synonym">Phaseolus mungo</name>
    <dbReference type="NCBI Taxonomy" id="3915"/>
    <lineage>
        <taxon>Eukaryota</taxon>
        <taxon>Viridiplantae</taxon>
        <taxon>Streptophyta</taxon>
        <taxon>Embryophyta</taxon>
        <taxon>Tracheophyta</taxon>
        <taxon>Spermatophyta</taxon>
        <taxon>Magnoliopsida</taxon>
        <taxon>eudicotyledons</taxon>
        <taxon>Gunneridae</taxon>
        <taxon>Pentapetalae</taxon>
        <taxon>rosids</taxon>
        <taxon>fabids</taxon>
        <taxon>Fabales</taxon>
        <taxon>Fabaceae</taxon>
        <taxon>Papilionoideae</taxon>
        <taxon>50 kb inversion clade</taxon>
        <taxon>NPAAA clade</taxon>
        <taxon>indigoferoid/millettioid clade</taxon>
        <taxon>Phaseoleae</taxon>
        <taxon>Vigna</taxon>
    </lineage>
</organism>
<reference evidence="1 2" key="1">
    <citation type="journal article" date="2023" name="Life. Sci Alliance">
        <title>Evolutionary insights into 3D genome organization and epigenetic landscape of Vigna mungo.</title>
        <authorList>
            <person name="Junaid A."/>
            <person name="Singh B."/>
            <person name="Bhatia S."/>
        </authorList>
    </citation>
    <scope>NUCLEOTIDE SEQUENCE [LARGE SCALE GENOMIC DNA]</scope>
    <source>
        <strain evidence="1">Urdbean</strain>
    </source>
</reference>